<dbReference type="AlphaFoldDB" id="A0A8S9SNU0"/>
<sequence>MRDDVISFAFLLLHISLASRARAFVSAAAGLLCSPVKQSPPAVTRRNRHGRSRMAFSPPSSSYEPRDRIEPFSVFLHLWSRSFGNLGV</sequence>
<name>A0A8S9SNU0_BRACR</name>
<evidence type="ECO:0000313" key="3">
    <source>
        <dbReference type="EMBL" id="KAF3601713.1"/>
    </source>
</evidence>
<accession>A0A8S9SNU0</accession>
<evidence type="ECO:0008006" key="5">
    <source>
        <dbReference type="Google" id="ProtNLM"/>
    </source>
</evidence>
<comment type="caution">
    <text evidence="3">The sequence shown here is derived from an EMBL/GenBank/DDBJ whole genome shotgun (WGS) entry which is preliminary data.</text>
</comment>
<organism evidence="3 4">
    <name type="scientific">Brassica cretica</name>
    <name type="common">Mustard</name>
    <dbReference type="NCBI Taxonomy" id="69181"/>
    <lineage>
        <taxon>Eukaryota</taxon>
        <taxon>Viridiplantae</taxon>
        <taxon>Streptophyta</taxon>
        <taxon>Embryophyta</taxon>
        <taxon>Tracheophyta</taxon>
        <taxon>Spermatophyta</taxon>
        <taxon>Magnoliopsida</taxon>
        <taxon>eudicotyledons</taxon>
        <taxon>Gunneridae</taxon>
        <taxon>Pentapetalae</taxon>
        <taxon>rosids</taxon>
        <taxon>malvids</taxon>
        <taxon>Brassicales</taxon>
        <taxon>Brassicaceae</taxon>
        <taxon>Brassiceae</taxon>
        <taxon>Brassica</taxon>
    </lineage>
</organism>
<evidence type="ECO:0000256" key="2">
    <source>
        <dbReference type="SAM" id="SignalP"/>
    </source>
</evidence>
<gene>
    <name evidence="3" type="ORF">F2Q69_00034737</name>
</gene>
<dbReference type="Proteomes" id="UP000712600">
    <property type="component" value="Unassembled WGS sequence"/>
</dbReference>
<reference evidence="3" key="1">
    <citation type="submission" date="2019-12" db="EMBL/GenBank/DDBJ databases">
        <title>Genome sequencing and annotation of Brassica cretica.</title>
        <authorList>
            <person name="Studholme D.J."/>
            <person name="Sarris P."/>
        </authorList>
    </citation>
    <scope>NUCLEOTIDE SEQUENCE</scope>
    <source>
        <strain evidence="3">PFS-109/04</strain>
        <tissue evidence="3">Leaf</tissue>
    </source>
</reference>
<feature type="signal peptide" evidence="2">
    <location>
        <begin position="1"/>
        <end position="23"/>
    </location>
</feature>
<protein>
    <recommendedName>
        <fullName evidence="5">Secreted protein</fullName>
    </recommendedName>
</protein>
<evidence type="ECO:0000313" key="4">
    <source>
        <dbReference type="Proteomes" id="UP000712600"/>
    </source>
</evidence>
<proteinExistence type="predicted"/>
<keyword evidence="2" id="KW-0732">Signal</keyword>
<feature type="region of interest" description="Disordered" evidence="1">
    <location>
        <begin position="39"/>
        <end position="66"/>
    </location>
</feature>
<feature type="chain" id="PRO_5035907585" description="Secreted protein" evidence="2">
    <location>
        <begin position="24"/>
        <end position="88"/>
    </location>
</feature>
<evidence type="ECO:0000256" key="1">
    <source>
        <dbReference type="SAM" id="MobiDB-lite"/>
    </source>
</evidence>
<dbReference type="EMBL" id="QGKX02000004">
    <property type="protein sequence ID" value="KAF3601713.1"/>
    <property type="molecule type" value="Genomic_DNA"/>
</dbReference>